<reference evidence="3 4" key="1">
    <citation type="journal article" date="2018" name="New Phytol.">
        <title>Phylogenomics of Endogonaceae and evolution of mycorrhizas within Mucoromycota.</title>
        <authorList>
            <person name="Chang Y."/>
            <person name="Desiro A."/>
            <person name="Na H."/>
            <person name="Sandor L."/>
            <person name="Lipzen A."/>
            <person name="Clum A."/>
            <person name="Barry K."/>
            <person name="Grigoriev I.V."/>
            <person name="Martin F.M."/>
            <person name="Stajich J.E."/>
            <person name="Smith M.E."/>
            <person name="Bonito G."/>
            <person name="Spatafora J.W."/>
        </authorList>
    </citation>
    <scope>NUCLEOTIDE SEQUENCE [LARGE SCALE GENOMIC DNA]</scope>
    <source>
        <strain evidence="3 4">AD002</strain>
    </source>
</reference>
<dbReference type="Pfam" id="PF22693">
    <property type="entry name" value="MACPF_1"/>
    <property type="match status" value="1"/>
</dbReference>
<organism evidence="3 4">
    <name type="scientific">Jimgerdemannia flammicorona</name>
    <dbReference type="NCBI Taxonomy" id="994334"/>
    <lineage>
        <taxon>Eukaryota</taxon>
        <taxon>Fungi</taxon>
        <taxon>Fungi incertae sedis</taxon>
        <taxon>Mucoromycota</taxon>
        <taxon>Mucoromycotina</taxon>
        <taxon>Endogonomycetes</taxon>
        <taxon>Endogonales</taxon>
        <taxon>Endogonaceae</taxon>
        <taxon>Jimgerdemannia</taxon>
    </lineage>
</organism>
<feature type="region of interest" description="Disordered" evidence="1">
    <location>
        <begin position="1"/>
        <end position="21"/>
    </location>
</feature>
<feature type="domain" description="MACPF-like" evidence="2">
    <location>
        <begin position="103"/>
        <end position="321"/>
    </location>
</feature>
<sequence length="574" mass="65341">VTRDRRVSLSPAPLPPNISPHLSHIPHTSTPLLNTLKRFEMNSASQLSRPQNREMLFKNLNMDKGLTVEGEPALFPCIRLKSNPPEFQAKTDYLNDELTCPSGWTQKLVINGFNKASVKGQFPMVSSDVSGASGSKHRSSAIGFEKSYYRIRYYSKGLVQLNRKIFEPTEDFERNLRDALAEPNPLAIYERLKKVWDRFGYVISEKISIGGKIILWETFRDSQNDTDSIRLAKANMAVAWDQLVAGSEVKVNVGTTLSLPATFSIRQSQGMIIGGDPTSSGFLHGLQSWDDSLIRDVHSWKVIKREGIIPIYEFLSDELRDPIRNVMNIVINLQRILPNTVLKVHSRNTKNNLAWQNFYYAQSTNYTGMVVCTSPPQLNTSIDNSSWNFVPSTTPFTSPSIDSQADSPDVYLRYNDVIYIQPVNHQPEDPRTSSPLPLHNPQYLHGSRNYGSPVTKTALECSLRLFKGEVANEADQWVIEHVDDESWNFFVSDYVLKTDRFRLRHHVIDKHYLCSHNVTIDKANVRMKPKDLNIRLLGGSEAAGVLAREYYEVLLLTTEECMDQKDEWEFVQIK</sequence>
<evidence type="ECO:0000313" key="3">
    <source>
        <dbReference type="EMBL" id="RUS33178.1"/>
    </source>
</evidence>
<dbReference type="EMBL" id="RBNJ01001425">
    <property type="protein sequence ID" value="RUS33178.1"/>
    <property type="molecule type" value="Genomic_DNA"/>
</dbReference>
<name>A0A433QTU5_9FUNG</name>
<dbReference type="InterPro" id="IPR054586">
    <property type="entry name" value="MACPF_1_fungal"/>
</dbReference>
<proteinExistence type="predicted"/>
<evidence type="ECO:0000259" key="2">
    <source>
        <dbReference type="Pfam" id="PF22693"/>
    </source>
</evidence>
<dbReference type="AlphaFoldDB" id="A0A433QTU5"/>
<dbReference type="Proteomes" id="UP000274822">
    <property type="component" value="Unassembled WGS sequence"/>
</dbReference>
<evidence type="ECO:0000256" key="1">
    <source>
        <dbReference type="SAM" id="MobiDB-lite"/>
    </source>
</evidence>
<dbReference type="Gene3D" id="2.80.10.50">
    <property type="match status" value="1"/>
</dbReference>
<feature type="non-terminal residue" evidence="3">
    <location>
        <position position="1"/>
    </location>
</feature>
<gene>
    <name evidence="3" type="ORF">BC938DRAFT_472751</name>
</gene>
<evidence type="ECO:0000313" key="4">
    <source>
        <dbReference type="Proteomes" id="UP000274822"/>
    </source>
</evidence>
<protein>
    <recommendedName>
        <fullName evidence="2">MACPF-like domain-containing protein</fullName>
    </recommendedName>
</protein>
<accession>A0A433QTU5</accession>
<keyword evidence="4" id="KW-1185">Reference proteome</keyword>
<comment type="caution">
    <text evidence="3">The sequence shown here is derived from an EMBL/GenBank/DDBJ whole genome shotgun (WGS) entry which is preliminary data.</text>
</comment>